<name>A0A7W8CW75_9FIRM</name>
<evidence type="ECO:0000256" key="4">
    <source>
        <dbReference type="ARBA" id="ARBA00012890"/>
    </source>
</evidence>
<comment type="similarity">
    <text evidence="3">Belongs to the HPS/KGPDC family. HPS subfamily.</text>
</comment>
<dbReference type="InterPro" id="IPR011060">
    <property type="entry name" value="RibuloseP-bd_barrel"/>
</dbReference>
<dbReference type="FunFam" id="3.20.20.70:FF:000022">
    <property type="entry name" value="3-keto-L-gulonate-6-phosphate decarboxylase UlaD"/>
    <property type="match status" value="1"/>
</dbReference>
<comment type="pathway">
    <text evidence="2">One-carbon metabolism; formaldehyde assimilation via RuMP pathway; D-fructose 6-phosphate from D-ribulose 5-phosphate and formaldehyde: step 1/2.</text>
</comment>
<dbReference type="InterPro" id="IPR001754">
    <property type="entry name" value="OMPdeCOase_dom"/>
</dbReference>
<keyword evidence="6" id="KW-0119">Carbohydrate metabolism</keyword>
<dbReference type="GO" id="GO:0019854">
    <property type="term" value="P:L-ascorbic acid catabolic process"/>
    <property type="evidence" value="ECO:0007669"/>
    <property type="project" value="TreeGrafter"/>
</dbReference>
<dbReference type="AlphaFoldDB" id="A0A7W8CW75"/>
<dbReference type="GO" id="GO:0019647">
    <property type="term" value="P:formaldehyde assimilation via ribulose monophosphate cycle"/>
    <property type="evidence" value="ECO:0007669"/>
    <property type="project" value="UniProtKB-UniPathway"/>
</dbReference>
<dbReference type="NCBIfam" id="TIGR03128">
    <property type="entry name" value="RuMP_HxlA"/>
    <property type="match status" value="1"/>
</dbReference>
<comment type="caution">
    <text evidence="8">The sequence shown here is derived from an EMBL/GenBank/DDBJ whole genome shotgun (WGS) entry which is preliminary data.</text>
</comment>
<evidence type="ECO:0000256" key="2">
    <source>
        <dbReference type="ARBA" id="ARBA00005014"/>
    </source>
</evidence>
<dbReference type="EMBL" id="JACHHK010000002">
    <property type="protein sequence ID" value="MBB5182742.1"/>
    <property type="molecule type" value="Genomic_DNA"/>
</dbReference>
<comment type="catalytic activity">
    <reaction evidence="1">
        <text>D-ribulose 5-phosphate + formaldehyde = D-arabino-hex-3-ulose 6-phosphate</text>
        <dbReference type="Rhea" id="RHEA:25201"/>
        <dbReference type="ChEBI" id="CHEBI:16842"/>
        <dbReference type="ChEBI" id="CHEBI:58121"/>
        <dbReference type="ChEBI" id="CHEBI:58542"/>
        <dbReference type="EC" id="4.1.2.43"/>
    </reaction>
</comment>
<protein>
    <recommendedName>
        <fullName evidence="4">3-hexulose-6-phosphate synthase</fullName>
        <ecNumber evidence="4">4.1.2.43</ecNumber>
    </recommendedName>
</protein>
<dbReference type="PANTHER" id="PTHR35039">
    <property type="entry name" value="3-KETO-L-GULONATE-6-PHOSPHATE DECARBOXYLASE SGBH-RELATED"/>
    <property type="match status" value="1"/>
</dbReference>
<proteinExistence type="inferred from homology"/>
<evidence type="ECO:0000259" key="7">
    <source>
        <dbReference type="SMART" id="SM00934"/>
    </source>
</evidence>
<dbReference type="InterPro" id="IPR041710">
    <property type="entry name" value="HPS/KGPDC"/>
</dbReference>
<gene>
    <name evidence="8" type="ORF">HNQ47_000761</name>
</gene>
<sequence length="209" mass="22485">MMKLQLALDDLELNDALALVQKVRDDIDIIEVGSPFIIEEGMRAVRELKKRFPEKLILADTKIMDAGEYEAEKTYIAGADICTVLGVTDSLTIKGCLEAAKKYGKKVMVDMICVEDVPKRVAEIESIGVDFIGVHVGVDQQAVGITPLEKLAEMKKVSKKSKISVAGGINPKTVADYKKVGADVIIVGGGITHAKDPVAAAHAIAEKIK</sequence>
<dbReference type="EC" id="4.1.2.43" evidence="4"/>
<accession>A0A7W8CW75</accession>
<dbReference type="PANTHER" id="PTHR35039:SF3">
    <property type="entry name" value="3-KETO-L-GULONATE-6-PHOSPHATE DECARBOXYLASE SGBH-RELATED"/>
    <property type="match status" value="1"/>
</dbReference>
<dbReference type="Proteomes" id="UP000539953">
    <property type="component" value="Unassembled WGS sequence"/>
</dbReference>
<evidence type="ECO:0000256" key="5">
    <source>
        <dbReference type="ARBA" id="ARBA00023239"/>
    </source>
</evidence>
<evidence type="ECO:0000313" key="8">
    <source>
        <dbReference type="EMBL" id="MBB5182742.1"/>
    </source>
</evidence>
<organism evidence="8 9">
    <name type="scientific">Catenisphaera adipataccumulans</name>
    <dbReference type="NCBI Taxonomy" id="700500"/>
    <lineage>
        <taxon>Bacteria</taxon>
        <taxon>Bacillati</taxon>
        <taxon>Bacillota</taxon>
        <taxon>Erysipelotrichia</taxon>
        <taxon>Erysipelotrichales</taxon>
        <taxon>Erysipelotrichaceae</taxon>
        <taxon>Catenisphaera</taxon>
    </lineage>
</organism>
<dbReference type="GO" id="GO:0004590">
    <property type="term" value="F:orotidine-5'-phosphate decarboxylase activity"/>
    <property type="evidence" value="ECO:0007669"/>
    <property type="project" value="InterPro"/>
</dbReference>
<evidence type="ECO:0000256" key="6">
    <source>
        <dbReference type="ARBA" id="ARBA00023277"/>
    </source>
</evidence>
<dbReference type="SUPFAM" id="SSF51366">
    <property type="entry name" value="Ribulose-phoshate binding barrel"/>
    <property type="match status" value="1"/>
</dbReference>
<dbReference type="InterPro" id="IPR013785">
    <property type="entry name" value="Aldolase_TIM"/>
</dbReference>
<evidence type="ECO:0000313" key="9">
    <source>
        <dbReference type="Proteomes" id="UP000539953"/>
    </source>
</evidence>
<keyword evidence="5 8" id="KW-0456">Lyase</keyword>
<keyword evidence="9" id="KW-1185">Reference proteome</keyword>
<dbReference type="RefSeq" id="WP_343052890.1">
    <property type="nucleotide sequence ID" value="NZ_JACHHK010000002.1"/>
</dbReference>
<dbReference type="Gene3D" id="3.20.20.70">
    <property type="entry name" value="Aldolase class I"/>
    <property type="match status" value="1"/>
</dbReference>
<evidence type="ECO:0000256" key="1">
    <source>
        <dbReference type="ARBA" id="ARBA00000718"/>
    </source>
</evidence>
<dbReference type="GO" id="GO:0033982">
    <property type="term" value="F:3-dehydro-L-gulonate-6-phosphate decarboxylase activity"/>
    <property type="evidence" value="ECO:0007669"/>
    <property type="project" value="TreeGrafter"/>
</dbReference>
<dbReference type="InterPro" id="IPR017553">
    <property type="entry name" value="3-hexulose-6-phosphate_synth"/>
</dbReference>
<dbReference type="GO" id="GO:0043801">
    <property type="term" value="F:hexulose-6-phosphate synthase activity"/>
    <property type="evidence" value="ECO:0007669"/>
    <property type="project" value="UniProtKB-EC"/>
</dbReference>
<dbReference type="GO" id="GO:0006207">
    <property type="term" value="P:'de novo' pyrimidine nucleobase biosynthetic process"/>
    <property type="evidence" value="ECO:0007669"/>
    <property type="project" value="InterPro"/>
</dbReference>
<dbReference type="CDD" id="cd04726">
    <property type="entry name" value="KGPDC_HPS"/>
    <property type="match status" value="1"/>
</dbReference>
<evidence type="ECO:0000256" key="3">
    <source>
        <dbReference type="ARBA" id="ARBA00006350"/>
    </source>
</evidence>
<feature type="domain" description="Orotidine 5'-phosphate decarboxylase" evidence="7">
    <location>
        <begin position="3"/>
        <end position="204"/>
    </location>
</feature>
<reference evidence="8 9" key="1">
    <citation type="submission" date="2020-08" db="EMBL/GenBank/DDBJ databases">
        <title>Genomic Encyclopedia of Type Strains, Phase IV (KMG-IV): sequencing the most valuable type-strain genomes for metagenomic binning, comparative biology and taxonomic classification.</title>
        <authorList>
            <person name="Goeker M."/>
        </authorList>
    </citation>
    <scope>NUCLEOTIDE SEQUENCE [LARGE SCALE GENOMIC DNA]</scope>
    <source>
        <strain evidence="8 9">DSM 25799</strain>
    </source>
</reference>
<dbReference type="Pfam" id="PF00215">
    <property type="entry name" value="OMPdecase"/>
    <property type="match status" value="1"/>
</dbReference>
<dbReference type="UniPathway" id="UPA00294">
    <property type="reaction ID" value="UER00434"/>
</dbReference>
<dbReference type="SMART" id="SM00934">
    <property type="entry name" value="OMPdecase"/>
    <property type="match status" value="1"/>
</dbReference>